<dbReference type="SUPFAM" id="SSF56935">
    <property type="entry name" value="Porins"/>
    <property type="match status" value="1"/>
</dbReference>
<evidence type="ECO:0000256" key="13">
    <source>
        <dbReference type="SAM" id="MobiDB-lite"/>
    </source>
</evidence>
<dbReference type="InterPro" id="IPR000531">
    <property type="entry name" value="Beta-barrel_TonB"/>
</dbReference>
<evidence type="ECO:0000256" key="2">
    <source>
        <dbReference type="ARBA" id="ARBA00022448"/>
    </source>
</evidence>
<dbReference type="InterPro" id="IPR039426">
    <property type="entry name" value="TonB-dep_rcpt-like"/>
</dbReference>
<keyword evidence="4" id="KW-0410">Iron transport</keyword>
<keyword evidence="5 11" id="KW-0812">Transmembrane</keyword>
<dbReference type="PANTHER" id="PTHR32552">
    <property type="entry name" value="FERRICHROME IRON RECEPTOR-RELATED"/>
    <property type="match status" value="1"/>
</dbReference>
<evidence type="ECO:0000256" key="6">
    <source>
        <dbReference type="ARBA" id="ARBA00023004"/>
    </source>
</evidence>
<evidence type="ECO:0000256" key="12">
    <source>
        <dbReference type="RuleBase" id="RU003357"/>
    </source>
</evidence>
<evidence type="ECO:0000256" key="11">
    <source>
        <dbReference type="PROSITE-ProRule" id="PRU01360"/>
    </source>
</evidence>
<evidence type="ECO:0000256" key="3">
    <source>
        <dbReference type="ARBA" id="ARBA00022452"/>
    </source>
</evidence>
<keyword evidence="8 12" id="KW-0798">TonB box</keyword>
<evidence type="ECO:0000256" key="9">
    <source>
        <dbReference type="ARBA" id="ARBA00023136"/>
    </source>
</evidence>
<feature type="domain" description="TonB-dependent receptor-like beta-barrel" evidence="15">
    <location>
        <begin position="266"/>
        <end position="803"/>
    </location>
</feature>
<dbReference type="Pfam" id="PF07715">
    <property type="entry name" value="Plug"/>
    <property type="match status" value="1"/>
</dbReference>
<comment type="subcellular location">
    <subcellularLocation>
        <location evidence="1 11">Cell outer membrane</location>
        <topology evidence="1 11">Multi-pass membrane protein</topology>
    </subcellularLocation>
</comment>
<dbReference type="InterPro" id="IPR036942">
    <property type="entry name" value="Beta-barrel_TonB_sf"/>
</dbReference>
<dbReference type="Proteomes" id="UP000058599">
    <property type="component" value="Chromosome"/>
</dbReference>
<keyword evidence="10 11" id="KW-0998">Cell outer membrane</keyword>
<evidence type="ECO:0000259" key="16">
    <source>
        <dbReference type="Pfam" id="PF07715"/>
    </source>
</evidence>
<evidence type="ECO:0000313" key="18">
    <source>
        <dbReference type="Proteomes" id="UP000058599"/>
    </source>
</evidence>
<evidence type="ECO:0000313" key="17">
    <source>
        <dbReference type="EMBL" id="AMG75949.1"/>
    </source>
</evidence>
<evidence type="ECO:0000256" key="1">
    <source>
        <dbReference type="ARBA" id="ARBA00004571"/>
    </source>
</evidence>
<keyword evidence="9 11" id="KW-0472">Membrane</keyword>
<keyword evidence="6" id="KW-0408">Iron</keyword>
<feature type="compositionally biased region" description="Polar residues" evidence="13">
    <location>
        <begin position="711"/>
        <end position="722"/>
    </location>
</feature>
<dbReference type="AlphaFoldDB" id="A0AA86GQK0"/>
<protein>
    <submittedName>
        <fullName evidence="17">TonB-dependent receptor</fullName>
    </submittedName>
</protein>
<proteinExistence type="inferred from homology"/>
<keyword evidence="18" id="KW-1185">Reference proteome</keyword>
<dbReference type="EMBL" id="CP012199">
    <property type="protein sequence ID" value="AMG75949.1"/>
    <property type="molecule type" value="Genomic_DNA"/>
</dbReference>
<dbReference type="PROSITE" id="PS52016">
    <property type="entry name" value="TONB_DEPENDENT_REC_3"/>
    <property type="match status" value="1"/>
</dbReference>
<gene>
    <name evidence="17" type="ORF">SGRAN_3608</name>
</gene>
<dbReference type="InterPro" id="IPR012910">
    <property type="entry name" value="Plug_dom"/>
</dbReference>
<keyword evidence="7" id="KW-0406">Ion transport</keyword>
<keyword evidence="3 11" id="KW-1134">Transmembrane beta strand</keyword>
<name>A0AA86GQK0_9SPHN</name>
<dbReference type="GO" id="GO:0009279">
    <property type="term" value="C:cell outer membrane"/>
    <property type="evidence" value="ECO:0007669"/>
    <property type="project" value="UniProtKB-SubCell"/>
</dbReference>
<evidence type="ECO:0000256" key="5">
    <source>
        <dbReference type="ARBA" id="ARBA00022692"/>
    </source>
</evidence>
<feature type="chain" id="PRO_5041679152" evidence="14">
    <location>
        <begin position="21"/>
        <end position="846"/>
    </location>
</feature>
<evidence type="ECO:0000256" key="10">
    <source>
        <dbReference type="ARBA" id="ARBA00023237"/>
    </source>
</evidence>
<keyword evidence="2 11" id="KW-0813">Transport</keyword>
<dbReference type="Pfam" id="PF00593">
    <property type="entry name" value="TonB_dep_Rec_b-barrel"/>
    <property type="match status" value="1"/>
</dbReference>
<dbReference type="GO" id="GO:0006826">
    <property type="term" value="P:iron ion transport"/>
    <property type="evidence" value="ECO:0007669"/>
    <property type="project" value="UniProtKB-KW"/>
</dbReference>
<dbReference type="KEGG" id="sgi:SGRAN_3608"/>
<evidence type="ECO:0000256" key="8">
    <source>
        <dbReference type="ARBA" id="ARBA00023077"/>
    </source>
</evidence>
<comment type="similarity">
    <text evidence="11 12">Belongs to the TonB-dependent receptor family.</text>
</comment>
<dbReference type="PANTHER" id="PTHR32552:SF81">
    <property type="entry name" value="TONB-DEPENDENT OUTER MEMBRANE RECEPTOR"/>
    <property type="match status" value="1"/>
</dbReference>
<sequence length="846" mass="90751">MRNISWMFAGVAFMAMPAAAQTQGTTTAGSRPSVAEEGPGLTEIVVTAEKRTANLQEVPLAISAYTSDARQLAGIDTLQDFANFTPGLSYSAGNDRVFIRGIGRQTNTNGSDPGVSTYTDGIYDASTTSIAASDFFIDRIEVLRGPQGTLYGRNSIGGAINAISKRPTEDFSADLRGTVGNYGLYTIEASASGALTRGLRTRLAGGYHKQGRGYFKNEADGISEGGRGERRYVELQLEADLGPDVTAWAKIFSGRSDLNPHPLNRIGAYDFAPYPTGAVTPGAAFGYLIPGVVALDPDPVPPGATDIRRFSADTTQTERLRGNFGATGDIKWSLPTFDVRLLGGYQKYRIDNTYELDGTSVISYAFPLAPGGGVCAFIPGCAPLTAFPSTQLNLHNDKSFGSGELNLTSNTDGPLQWVVGVYYYQETLTQESHFNAPNQLQLRAPANGPANPLGDFVYAASTLTTKSSAVFGQIDYRFTDALRITAGLRYTHDRKSGDESFRILCFGCGGFSPDLYGSATPALDITASQISTLPAPGVASAVTIDPATGIARRGLANSWDALTGTVAVEWQPGDDQLAFLRYSRGYKSGGFNAGGISVLPQTGAEHVDAFEAGYKHAIGRRLRVNLAGFYYDYQGLQVPLTVSQPGGAQLTQFFNLKSSQSYGAEFELAWQPADPLQLSFNYGYGHSRIDSGCCFVDGQDPLAVQPGAQPSGPSVNGQQPQSVAGARLSDTPRHKLALNAMYSIDFDPGTLSLSGNYVLRSSAYSNIFNRPYNRMPSWDQVDLRAIWTAAGDRYRVVAFVKNLFDSKGYDSAQGNLLASSPTLEVAQSYSLTPPRTYGLQLEVRFR</sequence>
<keyword evidence="17" id="KW-0675">Receptor</keyword>
<keyword evidence="14" id="KW-0732">Signal</keyword>
<feature type="domain" description="TonB-dependent receptor plug" evidence="16">
    <location>
        <begin position="55"/>
        <end position="159"/>
    </location>
</feature>
<reference evidence="17 18" key="1">
    <citation type="journal article" date="2016" name="BMC Genomics">
        <title>Genomic analysis of the nitrate-respiring Sphingopyxis granuli (formerly Sphingomonas macrogoltabida) strain TFA.</title>
        <authorList>
            <person name="Garcia-Romero I."/>
            <person name="Perez-Pulido A.J."/>
            <person name="Gonzalez-Flores Y.E."/>
            <person name="Reyes-Ramirez F."/>
            <person name="Santero E."/>
            <person name="Floriano B."/>
        </authorList>
    </citation>
    <scope>NUCLEOTIDE SEQUENCE [LARGE SCALE GENOMIC DNA]</scope>
    <source>
        <strain evidence="17 18">TFA</strain>
    </source>
</reference>
<feature type="signal peptide" evidence="14">
    <location>
        <begin position="1"/>
        <end position="20"/>
    </location>
</feature>
<evidence type="ECO:0000259" key="15">
    <source>
        <dbReference type="Pfam" id="PF00593"/>
    </source>
</evidence>
<evidence type="ECO:0000256" key="4">
    <source>
        <dbReference type="ARBA" id="ARBA00022496"/>
    </source>
</evidence>
<accession>A0AA86GQK0</accession>
<organism evidence="17 18">
    <name type="scientific">Sphingopyxis granuli</name>
    <dbReference type="NCBI Taxonomy" id="267128"/>
    <lineage>
        <taxon>Bacteria</taxon>
        <taxon>Pseudomonadati</taxon>
        <taxon>Pseudomonadota</taxon>
        <taxon>Alphaproteobacteria</taxon>
        <taxon>Sphingomonadales</taxon>
        <taxon>Sphingomonadaceae</taxon>
        <taxon>Sphingopyxis</taxon>
    </lineage>
</organism>
<evidence type="ECO:0000256" key="14">
    <source>
        <dbReference type="SAM" id="SignalP"/>
    </source>
</evidence>
<dbReference type="Gene3D" id="2.40.170.20">
    <property type="entry name" value="TonB-dependent receptor, beta-barrel domain"/>
    <property type="match status" value="1"/>
</dbReference>
<feature type="region of interest" description="Disordered" evidence="13">
    <location>
        <begin position="705"/>
        <end position="728"/>
    </location>
</feature>
<evidence type="ECO:0000256" key="7">
    <source>
        <dbReference type="ARBA" id="ARBA00023065"/>
    </source>
</evidence>